<organism evidence="1 2">
    <name type="scientific">Lithospermum erythrorhizon</name>
    <name type="common">Purple gromwell</name>
    <name type="synonym">Lithospermum officinale var. erythrorhizon</name>
    <dbReference type="NCBI Taxonomy" id="34254"/>
    <lineage>
        <taxon>Eukaryota</taxon>
        <taxon>Viridiplantae</taxon>
        <taxon>Streptophyta</taxon>
        <taxon>Embryophyta</taxon>
        <taxon>Tracheophyta</taxon>
        <taxon>Spermatophyta</taxon>
        <taxon>Magnoliopsida</taxon>
        <taxon>eudicotyledons</taxon>
        <taxon>Gunneridae</taxon>
        <taxon>Pentapetalae</taxon>
        <taxon>asterids</taxon>
        <taxon>lamiids</taxon>
        <taxon>Boraginales</taxon>
        <taxon>Boraginaceae</taxon>
        <taxon>Boraginoideae</taxon>
        <taxon>Lithospermeae</taxon>
        <taxon>Lithospermum</taxon>
    </lineage>
</organism>
<dbReference type="EMBL" id="BAABME010000569">
    <property type="protein sequence ID" value="GAA0143849.1"/>
    <property type="molecule type" value="Genomic_DNA"/>
</dbReference>
<dbReference type="AlphaFoldDB" id="A0AAV3NWP7"/>
<protein>
    <recommendedName>
        <fullName evidence="3">DUF4283 domain-containing protein</fullName>
    </recommendedName>
</protein>
<gene>
    <name evidence="1" type="ORF">LIER_04435</name>
</gene>
<evidence type="ECO:0000313" key="1">
    <source>
        <dbReference type="EMBL" id="GAA0143849.1"/>
    </source>
</evidence>
<evidence type="ECO:0000313" key="2">
    <source>
        <dbReference type="Proteomes" id="UP001454036"/>
    </source>
</evidence>
<keyword evidence="2" id="KW-1185">Reference proteome</keyword>
<evidence type="ECO:0008006" key="3">
    <source>
        <dbReference type="Google" id="ProtNLM"/>
    </source>
</evidence>
<accession>A0AAV3NWP7</accession>
<name>A0AAV3NWP7_LITER</name>
<reference evidence="1 2" key="1">
    <citation type="submission" date="2024-01" db="EMBL/GenBank/DDBJ databases">
        <title>The complete chloroplast genome sequence of Lithospermum erythrorhizon: insights into the phylogenetic relationship among Boraginaceae species and the maternal lineages of purple gromwells.</title>
        <authorList>
            <person name="Okada T."/>
            <person name="Watanabe K."/>
        </authorList>
    </citation>
    <scope>NUCLEOTIDE SEQUENCE [LARGE SCALE GENOMIC DNA]</scope>
</reference>
<comment type="caution">
    <text evidence="1">The sequence shown here is derived from an EMBL/GenBank/DDBJ whole genome shotgun (WGS) entry which is preliminary data.</text>
</comment>
<sequence length="176" mass="20641">MDGELSRVLGNLSLEGEQIDEVFVPILEYELIEEKCQYSLIGKLLTTRKLNDKGYTMEPWFFEGHTILLREWEAEKPLEMIQLTTLPCWGQIWNLPPGYIGVEISEVIEVDKRSIEQQRGRYVRVKLGNVSRATHMICGCWYTGREELNFDEDRRRKNENLDAVMMIEDPLLVMKE</sequence>
<dbReference type="Proteomes" id="UP001454036">
    <property type="component" value="Unassembled WGS sequence"/>
</dbReference>
<proteinExistence type="predicted"/>